<gene>
    <name evidence="3" type="ORF">FB384_000597</name>
</gene>
<dbReference type="Gene3D" id="3.40.30.10">
    <property type="entry name" value="Glutaredoxin"/>
    <property type="match status" value="1"/>
</dbReference>
<dbReference type="AlphaFoldDB" id="A0A839XLS6"/>
<dbReference type="RefSeq" id="WP_221212628.1">
    <property type="nucleotide sequence ID" value="NZ_JACIBS010000001.1"/>
</dbReference>
<dbReference type="InterPro" id="IPR000866">
    <property type="entry name" value="AhpC/TSA"/>
</dbReference>
<dbReference type="CDD" id="cd02970">
    <property type="entry name" value="PRX_like2"/>
    <property type="match status" value="1"/>
</dbReference>
<evidence type="ECO:0000259" key="2">
    <source>
        <dbReference type="PROSITE" id="PS51352"/>
    </source>
</evidence>
<dbReference type="GO" id="GO:0016491">
    <property type="term" value="F:oxidoreductase activity"/>
    <property type="evidence" value="ECO:0007669"/>
    <property type="project" value="InterPro"/>
</dbReference>
<keyword evidence="4" id="KW-1185">Reference proteome</keyword>
<dbReference type="SUPFAM" id="SSF52833">
    <property type="entry name" value="Thioredoxin-like"/>
    <property type="match status" value="1"/>
</dbReference>
<dbReference type="Proteomes" id="UP000564573">
    <property type="component" value="Unassembled WGS sequence"/>
</dbReference>
<name>A0A839XLS6_9PSEU</name>
<feature type="region of interest" description="Disordered" evidence="1">
    <location>
        <begin position="1"/>
        <end position="21"/>
    </location>
</feature>
<comment type="caution">
    <text evidence="3">The sequence shown here is derived from an EMBL/GenBank/DDBJ whole genome shotgun (WGS) entry which is preliminary data.</text>
</comment>
<dbReference type="PROSITE" id="PS51352">
    <property type="entry name" value="THIOREDOXIN_2"/>
    <property type="match status" value="1"/>
</dbReference>
<accession>A0A839XLS6</accession>
<evidence type="ECO:0000256" key="1">
    <source>
        <dbReference type="SAM" id="MobiDB-lite"/>
    </source>
</evidence>
<dbReference type="EMBL" id="JACIBS010000001">
    <property type="protein sequence ID" value="MBB3661693.1"/>
    <property type="molecule type" value="Genomic_DNA"/>
</dbReference>
<dbReference type="Pfam" id="PF00578">
    <property type="entry name" value="AhpC-TSA"/>
    <property type="match status" value="1"/>
</dbReference>
<feature type="domain" description="Thioredoxin" evidence="2">
    <location>
        <begin position="18"/>
        <end position="176"/>
    </location>
</feature>
<evidence type="ECO:0000313" key="3">
    <source>
        <dbReference type="EMBL" id="MBB3661693.1"/>
    </source>
</evidence>
<organism evidence="3 4">
    <name type="scientific">Prauserella sediminis</name>
    <dbReference type="NCBI Taxonomy" id="577680"/>
    <lineage>
        <taxon>Bacteria</taxon>
        <taxon>Bacillati</taxon>
        <taxon>Actinomycetota</taxon>
        <taxon>Actinomycetes</taxon>
        <taxon>Pseudonocardiales</taxon>
        <taxon>Pseudonocardiaceae</taxon>
        <taxon>Prauserella</taxon>
        <taxon>Prauserella salsuginis group</taxon>
    </lineage>
</organism>
<dbReference type="GO" id="GO:0016209">
    <property type="term" value="F:antioxidant activity"/>
    <property type="evidence" value="ECO:0007669"/>
    <property type="project" value="InterPro"/>
</dbReference>
<dbReference type="InterPro" id="IPR013766">
    <property type="entry name" value="Thioredoxin_domain"/>
</dbReference>
<proteinExistence type="predicted"/>
<sequence length="185" mass="20236">MTATPADSAPSITLAAPPRPRSMAPELTVDLVGGGRWSLSEQQPAAFTMIVFYRGLHCPVCRNQLAAIRDSADELARLGVEPIGISAENQERAERIRDDWNLSELPLGYNLPLETMREWGLFVSTAAGDNEPEVFPEPATFLVDGEHRIYYASLTSMPFGRPQLAELLGGIDFVTSNDYPARGDS</sequence>
<evidence type="ECO:0000313" key="4">
    <source>
        <dbReference type="Proteomes" id="UP000564573"/>
    </source>
</evidence>
<protein>
    <submittedName>
        <fullName evidence="3">Peroxiredoxin</fullName>
    </submittedName>
</protein>
<dbReference type="InterPro" id="IPR036249">
    <property type="entry name" value="Thioredoxin-like_sf"/>
</dbReference>
<reference evidence="3 4" key="1">
    <citation type="submission" date="2020-08" db="EMBL/GenBank/DDBJ databases">
        <title>Sequencing the genomes of 1000 actinobacteria strains.</title>
        <authorList>
            <person name="Klenk H.-P."/>
        </authorList>
    </citation>
    <scope>NUCLEOTIDE SEQUENCE [LARGE SCALE GENOMIC DNA]</scope>
    <source>
        <strain evidence="3 4">DSM 45267</strain>
    </source>
</reference>